<evidence type="ECO:0000313" key="2">
    <source>
        <dbReference type="EMBL" id="GFS21779.1"/>
    </source>
</evidence>
<evidence type="ECO:0000256" key="1">
    <source>
        <dbReference type="SAM" id="MobiDB-lite"/>
    </source>
</evidence>
<dbReference type="AlphaFoldDB" id="A0AAV4JG23"/>
<dbReference type="Proteomes" id="UP000762676">
    <property type="component" value="Unassembled WGS sequence"/>
</dbReference>
<name>A0AAV4JG23_9GAST</name>
<feature type="compositionally biased region" description="Low complexity" evidence="1">
    <location>
        <begin position="137"/>
        <end position="166"/>
    </location>
</feature>
<feature type="compositionally biased region" description="Pro residues" evidence="1">
    <location>
        <begin position="190"/>
        <end position="205"/>
    </location>
</feature>
<feature type="compositionally biased region" description="Low complexity" evidence="1">
    <location>
        <begin position="206"/>
        <end position="228"/>
    </location>
</feature>
<protein>
    <submittedName>
        <fullName evidence="2">Uncharacterized protein</fullName>
    </submittedName>
</protein>
<accession>A0AAV4JG23</accession>
<keyword evidence="3" id="KW-1185">Reference proteome</keyword>
<organism evidence="2 3">
    <name type="scientific">Elysia marginata</name>
    <dbReference type="NCBI Taxonomy" id="1093978"/>
    <lineage>
        <taxon>Eukaryota</taxon>
        <taxon>Metazoa</taxon>
        <taxon>Spiralia</taxon>
        <taxon>Lophotrochozoa</taxon>
        <taxon>Mollusca</taxon>
        <taxon>Gastropoda</taxon>
        <taxon>Heterobranchia</taxon>
        <taxon>Euthyneura</taxon>
        <taxon>Panpulmonata</taxon>
        <taxon>Sacoglossa</taxon>
        <taxon>Placobranchoidea</taxon>
        <taxon>Plakobranchidae</taxon>
        <taxon>Elysia</taxon>
    </lineage>
</organism>
<feature type="region of interest" description="Disordered" evidence="1">
    <location>
        <begin position="1"/>
        <end position="354"/>
    </location>
</feature>
<sequence length="354" mass="38878">MNAAYSCSSRKETMNCLNMTPPASSSPLSCGSDILTPSPPAGVGLARECPANRSPRNSAETSLTARSSATVHSCSSGQNPQHHPSPPPARAVSETTPTNDQTPPQQPPPPVRRSGMSSYSIASILGEPRQEDTSAGRSSLSERPLSLSLDGSRPTSPASAIASPASSKEDQPEKEPCEDTQQQQHSPRSPNSPPPQSRPLSPPANPNTTRDNNNINNSNNNVNDSSSNQPHLDHYLQQHFYRQQQQQQQQQQQHHQQDLSHVFPTPPHHLNKYKFYHHHHHHHHHQQQEQHHGQTVEDTQDVRDDHVHRPRMPLTPPTISDPGSASCGDGYQKESSPGSQNDIEETNHLRNCSG</sequence>
<feature type="compositionally biased region" description="Basic and acidic residues" evidence="1">
    <location>
        <begin position="167"/>
        <end position="177"/>
    </location>
</feature>
<feature type="compositionally biased region" description="Basic and acidic residues" evidence="1">
    <location>
        <begin position="286"/>
        <end position="307"/>
    </location>
</feature>
<dbReference type="EMBL" id="BMAT01013869">
    <property type="protein sequence ID" value="GFS21779.1"/>
    <property type="molecule type" value="Genomic_DNA"/>
</dbReference>
<feature type="compositionally biased region" description="Low complexity" evidence="1">
    <location>
        <begin position="237"/>
        <end position="254"/>
    </location>
</feature>
<feature type="compositionally biased region" description="Polar residues" evidence="1">
    <location>
        <begin position="54"/>
        <end position="82"/>
    </location>
</feature>
<gene>
    <name evidence="2" type="ORF">ElyMa_006933500</name>
</gene>
<feature type="compositionally biased region" description="Polar residues" evidence="1">
    <location>
        <begin position="15"/>
        <end position="29"/>
    </location>
</feature>
<proteinExistence type="predicted"/>
<feature type="compositionally biased region" description="Basic residues" evidence="1">
    <location>
        <begin position="269"/>
        <end position="285"/>
    </location>
</feature>
<comment type="caution">
    <text evidence="2">The sequence shown here is derived from an EMBL/GenBank/DDBJ whole genome shotgun (WGS) entry which is preliminary data.</text>
</comment>
<evidence type="ECO:0000313" key="3">
    <source>
        <dbReference type="Proteomes" id="UP000762676"/>
    </source>
</evidence>
<reference evidence="2 3" key="1">
    <citation type="journal article" date="2021" name="Elife">
        <title>Chloroplast acquisition without the gene transfer in kleptoplastic sea slugs, Plakobranchus ocellatus.</title>
        <authorList>
            <person name="Maeda T."/>
            <person name="Takahashi S."/>
            <person name="Yoshida T."/>
            <person name="Shimamura S."/>
            <person name="Takaki Y."/>
            <person name="Nagai Y."/>
            <person name="Toyoda A."/>
            <person name="Suzuki Y."/>
            <person name="Arimoto A."/>
            <person name="Ishii H."/>
            <person name="Satoh N."/>
            <person name="Nishiyama T."/>
            <person name="Hasebe M."/>
            <person name="Maruyama T."/>
            <person name="Minagawa J."/>
            <person name="Obokata J."/>
            <person name="Shigenobu S."/>
        </authorList>
    </citation>
    <scope>NUCLEOTIDE SEQUENCE [LARGE SCALE GENOMIC DNA]</scope>
</reference>